<accession>A0A4R6G6Y6</accession>
<reference evidence="3 4" key="1">
    <citation type="submission" date="2019-03" db="EMBL/GenBank/DDBJ databases">
        <title>Genomic Encyclopedia of Type Strains, Phase IV (KMG-IV): sequencing the most valuable type-strain genomes for metagenomic binning, comparative biology and taxonomic classification.</title>
        <authorList>
            <person name="Goeker M."/>
        </authorList>
    </citation>
    <scope>NUCLEOTIDE SEQUENCE [LARGE SCALE GENOMIC DNA]</scope>
    <source>
        <strain evidence="3 4">DSM 18555</strain>
    </source>
</reference>
<proteinExistence type="predicted"/>
<dbReference type="Gene3D" id="1.20.1270.180">
    <property type="match status" value="1"/>
</dbReference>
<feature type="domain" description="Lysozyme inhibitor LprI-like N-terminal" evidence="2">
    <location>
        <begin position="29"/>
        <end position="123"/>
    </location>
</feature>
<comment type="caution">
    <text evidence="3">The sequence shown here is derived from an EMBL/GenBank/DDBJ whole genome shotgun (WGS) entry which is preliminary data.</text>
</comment>
<dbReference type="Proteomes" id="UP000294737">
    <property type="component" value="Unassembled WGS sequence"/>
</dbReference>
<evidence type="ECO:0000313" key="3">
    <source>
        <dbReference type="EMBL" id="TDN90276.1"/>
    </source>
</evidence>
<feature type="signal peptide" evidence="1">
    <location>
        <begin position="1"/>
        <end position="18"/>
    </location>
</feature>
<gene>
    <name evidence="3" type="ORF">EV677_2352</name>
</gene>
<feature type="chain" id="PRO_5020817717" evidence="1">
    <location>
        <begin position="19"/>
        <end position="135"/>
    </location>
</feature>
<dbReference type="Pfam" id="PF07007">
    <property type="entry name" value="LprI"/>
    <property type="match status" value="1"/>
</dbReference>
<evidence type="ECO:0000313" key="4">
    <source>
        <dbReference type="Proteomes" id="UP000294737"/>
    </source>
</evidence>
<sequence length="135" mass="15225">MKKITLLFLTLLSFSAFAQQVDPCIGKGSAQEMGVCVKAEYKKSSDKLDSTYKALRAQMPNKDIDGIPYPAVKKQLKIAQQAWSGFVEQDCKTISVYNTGSSLKDVEYYSCMRLHTETRIQELSKFLDSRKKPKA</sequence>
<name>A0A4R6G6Y6_9BURK</name>
<keyword evidence="4" id="KW-1185">Reference proteome</keyword>
<keyword evidence="1" id="KW-0732">Signal</keyword>
<protein>
    <submittedName>
        <fullName evidence="3">Uncharacterized protein YecT (DUF1311 family)</fullName>
    </submittedName>
</protein>
<dbReference type="InterPro" id="IPR009739">
    <property type="entry name" value="LprI-like_N"/>
</dbReference>
<evidence type="ECO:0000256" key="1">
    <source>
        <dbReference type="SAM" id="SignalP"/>
    </source>
</evidence>
<dbReference type="RefSeq" id="WP_112992326.1">
    <property type="nucleotide sequence ID" value="NZ_PTLZ01000002.1"/>
</dbReference>
<dbReference type="EMBL" id="SNWF01000005">
    <property type="protein sequence ID" value="TDN90276.1"/>
    <property type="molecule type" value="Genomic_DNA"/>
</dbReference>
<evidence type="ECO:0000259" key="2">
    <source>
        <dbReference type="Pfam" id="PF07007"/>
    </source>
</evidence>
<dbReference type="OrthoDB" id="7340239at2"/>
<dbReference type="AlphaFoldDB" id="A0A4R6G6Y6"/>
<organism evidence="3 4">
    <name type="scientific">Herminiimonas fonticola</name>
    <dbReference type="NCBI Taxonomy" id="303380"/>
    <lineage>
        <taxon>Bacteria</taxon>
        <taxon>Pseudomonadati</taxon>
        <taxon>Pseudomonadota</taxon>
        <taxon>Betaproteobacteria</taxon>
        <taxon>Burkholderiales</taxon>
        <taxon>Oxalobacteraceae</taxon>
        <taxon>Herminiimonas</taxon>
    </lineage>
</organism>